<sequence>MRIIKICLALLAFSGLSMEAVAEPKGKHGAGQPLDSRIEQFVQKTCGDDVACAEKKRAEYADRMAKYQQYVQEKCGDDKACRQEMRTKYMQRRAKREERIAQHCGDDEACRDQLREKYSLKMKQAREKCGDKKECWKRFYDENKPKK</sequence>
<evidence type="ECO:0000313" key="2">
    <source>
        <dbReference type="EMBL" id="UZW74172.1"/>
    </source>
</evidence>
<keyword evidence="3" id="KW-1185">Reference proteome</keyword>
<dbReference type="Proteomes" id="UP001164472">
    <property type="component" value="Chromosome"/>
</dbReference>
<dbReference type="KEGG" id="asem:NNL22_14250"/>
<evidence type="ECO:0000313" key="3">
    <source>
        <dbReference type="Proteomes" id="UP001164472"/>
    </source>
</evidence>
<dbReference type="EMBL" id="CP101527">
    <property type="protein sequence ID" value="UZW74172.1"/>
    <property type="molecule type" value="Genomic_DNA"/>
</dbReference>
<evidence type="ECO:0000256" key="1">
    <source>
        <dbReference type="SAM" id="SignalP"/>
    </source>
</evidence>
<protein>
    <submittedName>
        <fullName evidence="2">Uncharacterized protein</fullName>
    </submittedName>
</protein>
<dbReference type="AlphaFoldDB" id="A0A9E8HIW4"/>
<feature type="signal peptide" evidence="1">
    <location>
        <begin position="1"/>
        <end position="22"/>
    </location>
</feature>
<reference evidence="2" key="1">
    <citation type="submission" date="2022-07" db="EMBL/GenBank/DDBJ databases">
        <title>Alkalimarinus sp. nov., isolated from gut of a Alitta virens.</title>
        <authorList>
            <person name="Yang A.I."/>
            <person name="Shin N.-R."/>
        </authorList>
    </citation>
    <scope>NUCLEOTIDE SEQUENCE</scope>
    <source>
        <strain evidence="2">FA028</strain>
    </source>
</reference>
<name>A0A9E8HIW4_9ALTE</name>
<gene>
    <name evidence="2" type="ORF">NNL22_14250</name>
</gene>
<proteinExistence type="predicted"/>
<dbReference type="RefSeq" id="WP_251811227.1">
    <property type="nucleotide sequence ID" value="NZ_CP101527.1"/>
</dbReference>
<feature type="chain" id="PRO_5039242965" evidence="1">
    <location>
        <begin position="23"/>
        <end position="147"/>
    </location>
</feature>
<organism evidence="2 3">
    <name type="scientific">Alkalimarinus sediminis</name>
    <dbReference type="NCBI Taxonomy" id="1632866"/>
    <lineage>
        <taxon>Bacteria</taxon>
        <taxon>Pseudomonadati</taxon>
        <taxon>Pseudomonadota</taxon>
        <taxon>Gammaproteobacteria</taxon>
        <taxon>Alteromonadales</taxon>
        <taxon>Alteromonadaceae</taxon>
        <taxon>Alkalimarinus</taxon>
    </lineage>
</organism>
<keyword evidence="1" id="KW-0732">Signal</keyword>
<accession>A0A9E8HIW4</accession>